<proteinExistence type="predicted"/>
<gene>
    <name evidence="1" type="ORF">G5B37_02350</name>
</gene>
<dbReference type="KEGG" id="mgel:G5B37_02350"/>
<organism evidence="1 2">
    <name type="scientific">Rasiella rasia</name>
    <dbReference type="NCBI Taxonomy" id="2744027"/>
    <lineage>
        <taxon>Bacteria</taxon>
        <taxon>Pseudomonadati</taxon>
        <taxon>Bacteroidota</taxon>
        <taxon>Flavobacteriia</taxon>
        <taxon>Flavobacteriales</taxon>
        <taxon>Flavobacteriaceae</taxon>
        <taxon>Rasiella</taxon>
    </lineage>
</organism>
<name>A0A6G6GIV2_9FLAO</name>
<sequence length="132" mass="15521">MKLEDSPLIKDCFVKISEPFGNFYIFEKFVISEIAEGVHFDWSKASCLIEKVYQYFGSRDVDINYISNRVHSYSVNAQDWLKFYKERHKLARVAVVAYEEKGLLSVKIEKMFSKSKYKTFHTLDNAVKWAAQ</sequence>
<evidence type="ECO:0000313" key="2">
    <source>
        <dbReference type="Proteomes" id="UP000505306"/>
    </source>
</evidence>
<dbReference type="SUPFAM" id="SSF52091">
    <property type="entry name" value="SpoIIaa-like"/>
    <property type="match status" value="1"/>
</dbReference>
<evidence type="ECO:0000313" key="1">
    <source>
        <dbReference type="EMBL" id="QIE58444.1"/>
    </source>
</evidence>
<accession>A0A6G6GIV2</accession>
<dbReference type="RefSeq" id="WP_164678450.1">
    <property type="nucleotide sequence ID" value="NZ_CP049057.1"/>
</dbReference>
<dbReference type="AlphaFoldDB" id="A0A6G6GIV2"/>
<reference evidence="1 2" key="1">
    <citation type="submission" date="2020-02" db="EMBL/GenBank/DDBJ databases">
        <title>Complete genome sequence of Flavobacteriaceae bacterium.</title>
        <authorList>
            <person name="Kim S.-J."/>
            <person name="Kim Y.-S."/>
            <person name="Kim K.-H."/>
        </authorList>
    </citation>
    <scope>NUCLEOTIDE SEQUENCE [LARGE SCALE GENOMIC DNA]</scope>
    <source>
        <strain evidence="1 2">RR4-40</strain>
    </source>
</reference>
<keyword evidence="2" id="KW-1185">Reference proteome</keyword>
<dbReference type="Proteomes" id="UP000505306">
    <property type="component" value="Chromosome"/>
</dbReference>
<evidence type="ECO:0008006" key="3">
    <source>
        <dbReference type="Google" id="ProtNLM"/>
    </source>
</evidence>
<protein>
    <recommendedName>
        <fullName evidence="3">STAS/SEC14 domain-containing protein</fullName>
    </recommendedName>
</protein>
<dbReference type="InterPro" id="IPR036513">
    <property type="entry name" value="STAS_dom_sf"/>
</dbReference>
<dbReference type="EMBL" id="CP049057">
    <property type="protein sequence ID" value="QIE58444.1"/>
    <property type="molecule type" value="Genomic_DNA"/>
</dbReference>